<organism evidence="2">
    <name type="scientific">uncultured Blastococcus sp</name>
    <dbReference type="NCBI Taxonomy" id="217144"/>
    <lineage>
        <taxon>Bacteria</taxon>
        <taxon>Bacillati</taxon>
        <taxon>Actinomycetota</taxon>
        <taxon>Actinomycetes</taxon>
        <taxon>Geodermatophilales</taxon>
        <taxon>Geodermatophilaceae</taxon>
        <taxon>Blastococcus</taxon>
        <taxon>environmental samples</taxon>
    </lineage>
</organism>
<proteinExistence type="predicted"/>
<evidence type="ECO:0000256" key="1">
    <source>
        <dbReference type="SAM" id="MobiDB-lite"/>
    </source>
</evidence>
<evidence type="ECO:0000313" key="2">
    <source>
        <dbReference type="EMBL" id="CAA9216176.1"/>
    </source>
</evidence>
<feature type="compositionally biased region" description="Basic residues" evidence="1">
    <location>
        <begin position="26"/>
        <end position="46"/>
    </location>
</feature>
<name>A0A6J4H8P6_9ACTN</name>
<sequence>GHRGDRLRGRLLRPHLRPVPLAQGRARLRPVRPGRRQRGPGRHRGILPRGHGAGFRAGQALPRVPGPAPGHRTGRPGDAV</sequence>
<feature type="region of interest" description="Disordered" evidence="1">
    <location>
        <begin position="21"/>
        <end position="80"/>
    </location>
</feature>
<feature type="non-terminal residue" evidence="2">
    <location>
        <position position="1"/>
    </location>
</feature>
<gene>
    <name evidence="2" type="ORF">AVDCRST_MAG52-394</name>
</gene>
<dbReference type="AlphaFoldDB" id="A0A6J4H8P6"/>
<feature type="non-terminal residue" evidence="2">
    <location>
        <position position="80"/>
    </location>
</feature>
<dbReference type="EMBL" id="CADCTN010000020">
    <property type="protein sequence ID" value="CAA9216176.1"/>
    <property type="molecule type" value="Genomic_DNA"/>
</dbReference>
<accession>A0A6J4H8P6</accession>
<reference evidence="2" key="1">
    <citation type="submission" date="2020-02" db="EMBL/GenBank/DDBJ databases">
        <authorList>
            <person name="Meier V. D."/>
        </authorList>
    </citation>
    <scope>NUCLEOTIDE SEQUENCE</scope>
    <source>
        <strain evidence="2">AVDCRST_MAG52</strain>
    </source>
</reference>
<protein>
    <submittedName>
        <fullName evidence="2">Uncharacterized protein</fullName>
    </submittedName>
</protein>